<dbReference type="PROSITE" id="PS51664">
    <property type="entry name" value="YCAO"/>
    <property type="match status" value="1"/>
</dbReference>
<organism evidence="2 3">
    <name type="scientific">Devosia insulae DS-56</name>
    <dbReference type="NCBI Taxonomy" id="1116389"/>
    <lineage>
        <taxon>Bacteria</taxon>
        <taxon>Pseudomonadati</taxon>
        <taxon>Pseudomonadota</taxon>
        <taxon>Alphaproteobacteria</taxon>
        <taxon>Hyphomicrobiales</taxon>
        <taxon>Devosiaceae</taxon>
        <taxon>Devosia</taxon>
    </lineage>
</organism>
<evidence type="ECO:0000313" key="3">
    <source>
        <dbReference type="Proteomes" id="UP000095463"/>
    </source>
</evidence>
<name>A0A1E5XV00_9HYPH</name>
<dbReference type="InterPro" id="IPR003776">
    <property type="entry name" value="YcaO-like_dom"/>
</dbReference>
<reference evidence="2 3" key="1">
    <citation type="journal article" date="2015" name="Genome Announc.">
        <title>Genome Assemblies of Three Soil-Associated Devosia species: D. insulae, D. limi, and D. soli.</title>
        <authorList>
            <person name="Hassan Y.I."/>
            <person name="Lepp D."/>
            <person name="Zhou T."/>
        </authorList>
    </citation>
    <scope>NUCLEOTIDE SEQUENCE [LARGE SCALE GENOMIC DNA]</scope>
    <source>
        <strain evidence="2 3">DS-56</strain>
    </source>
</reference>
<keyword evidence="3" id="KW-1185">Reference proteome</keyword>
<dbReference type="Gene3D" id="3.30.160.660">
    <property type="match status" value="1"/>
</dbReference>
<sequence length="398" mass="42884">MDGAVSTPSSWFEYGERSTPAVQTVERLRPHLASLGITRLARQTGLDRIGIPCFSAIRPAGLTLSVSQGKGRDDASAMASALMEAAEFAIAERSEVPDRLATAEALRLAGETYYDAARLLPPDRPLPTAVPIRWLKGSNWPHDEPLWIPRDALTIGEDATDLPEVGRSTNGLASGNTTEEALFHAICELLERDATSLWSLLPDAARLATEFPIEAVDDAVIKAFGKQISDADLELRLFDQTTDLGVPCVMAVISERGSDTARLFDIAAGYGCHPTGTRAIGRAITEAAQTRITNIAGGRDDFLPAEYFEQADESIAFLQHYGPGQAQPPAWLAPDTPLPELLDHLAERIGPTAEIVWSELGGAPYGISVVRALSAVLEDRETNVNWSPGQRALRVLGQ</sequence>
<dbReference type="PANTHER" id="PTHR37809">
    <property type="entry name" value="RIBOSOMAL PROTEIN S12 METHYLTHIOTRANSFERASE ACCESSORY FACTOR YCAO"/>
    <property type="match status" value="1"/>
</dbReference>
<dbReference type="OrthoDB" id="109999at2"/>
<dbReference type="AlphaFoldDB" id="A0A1E5XV00"/>
<dbReference type="PANTHER" id="PTHR37809:SF1">
    <property type="entry name" value="RIBOSOMAL PROTEIN S12 METHYLTHIOTRANSFERASE ACCESSORY FACTOR YCAO"/>
    <property type="match status" value="1"/>
</dbReference>
<accession>A0A1E5XV00</accession>
<dbReference type="EMBL" id="LAJE02000072">
    <property type="protein sequence ID" value="OEO32409.1"/>
    <property type="molecule type" value="Genomic_DNA"/>
</dbReference>
<protein>
    <recommendedName>
        <fullName evidence="1">YcaO domain-containing protein</fullName>
    </recommendedName>
</protein>
<dbReference type="Pfam" id="PF02624">
    <property type="entry name" value="YcaO"/>
    <property type="match status" value="1"/>
</dbReference>
<dbReference type="Proteomes" id="UP000095463">
    <property type="component" value="Unassembled WGS sequence"/>
</dbReference>
<comment type="caution">
    <text evidence="2">The sequence shown here is derived from an EMBL/GenBank/DDBJ whole genome shotgun (WGS) entry which is preliminary data.</text>
</comment>
<dbReference type="NCBIfam" id="TIGR00702">
    <property type="entry name" value="YcaO-type kinase domain"/>
    <property type="match status" value="1"/>
</dbReference>
<evidence type="ECO:0000313" key="2">
    <source>
        <dbReference type="EMBL" id="OEO32409.1"/>
    </source>
</evidence>
<proteinExistence type="predicted"/>
<evidence type="ECO:0000259" key="1">
    <source>
        <dbReference type="PROSITE" id="PS51664"/>
    </source>
</evidence>
<feature type="domain" description="YcaO" evidence="1">
    <location>
        <begin position="69"/>
        <end position="398"/>
    </location>
</feature>
<gene>
    <name evidence="2" type="ORF">VW23_011335</name>
</gene>
<dbReference type="Gene3D" id="3.30.1330.230">
    <property type="match status" value="1"/>
</dbReference>
<dbReference type="RefSeq" id="WP_069908368.1">
    <property type="nucleotide sequence ID" value="NZ_LAJE02000072.1"/>
</dbReference>
<dbReference type="Gene3D" id="3.30.40.250">
    <property type="match status" value="1"/>
</dbReference>